<dbReference type="Proteomes" id="UP000276133">
    <property type="component" value="Unassembled WGS sequence"/>
</dbReference>
<proteinExistence type="predicted"/>
<protein>
    <submittedName>
        <fullName evidence="1">Uncharacterized protein</fullName>
    </submittedName>
</protein>
<organism evidence="1 2">
    <name type="scientific">Brachionus plicatilis</name>
    <name type="common">Marine rotifer</name>
    <name type="synonym">Brachionus muelleri</name>
    <dbReference type="NCBI Taxonomy" id="10195"/>
    <lineage>
        <taxon>Eukaryota</taxon>
        <taxon>Metazoa</taxon>
        <taxon>Spiralia</taxon>
        <taxon>Gnathifera</taxon>
        <taxon>Rotifera</taxon>
        <taxon>Eurotatoria</taxon>
        <taxon>Monogononta</taxon>
        <taxon>Pseudotrocha</taxon>
        <taxon>Ploima</taxon>
        <taxon>Brachionidae</taxon>
        <taxon>Brachionus</taxon>
    </lineage>
</organism>
<name>A0A3M7RG98_BRAPC</name>
<comment type="caution">
    <text evidence="1">The sequence shown here is derived from an EMBL/GenBank/DDBJ whole genome shotgun (WGS) entry which is preliminary data.</text>
</comment>
<gene>
    <name evidence="1" type="ORF">BpHYR1_046944</name>
</gene>
<sequence>MKEKIHMLKALLHNSVRVEVNVNISPRLFQRKPRLDCIILIWAKLDNQRQRNFGKKNTDGITFECLHYQLEKS</sequence>
<dbReference type="AlphaFoldDB" id="A0A3M7RG98"/>
<accession>A0A3M7RG98</accession>
<evidence type="ECO:0000313" key="1">
    <source>
        <dbReference type="EMBL" id="RNA22572.1"/>
    </source>
</evidence>
<keyword evidence="2" id="KW-1185">Reference proteome</keyword>
<reference evidence="1 2" key="1">
    <citation type="journal article" date="2018" name="Sci. Rep.">
        <title>Genomic signatures of local adaptation to the degree of environmental predictability in rotifers.</title>
        <authorList>
            <person name="Franch-Gras L."/>
            <person name="Hahn C."/>
            <person name="Garcia-Roger E.M."/>
            <person name="Carmona M.J."/>
            <person name="Serra M."/>
            <person name="Gomez A."/>
        </authorList>
    </citation>
    <scope>NUCLEOTIDE SEQUENCE [LARGE SCALE GENOMIC DNA]</scope>
    <source>
        <strain evidence="1">HYR1</strain>
    </source>
</reference>
<evidence type="ECO:0000313" key="2">
    <source>
        <dbReference type="Proteomes" id="UP000276133"/>
    </source>
</evidence>
<dbReference type="EMBL" id="REGN01003428">
    <property type="protein sequence ID" value="RNA22572.1"/>
    <property type="molecule type" value="Genomic_DNA"/>
</dbReference>